<dbReference type="Pfam" id="PF00664">
    <property type="entry name" value="ABC_membrane"/>
    <property type="match status" value="1"/>
</dbReference>
<evidence type="ECO:0000256" key="8">
    <source>
        <dbReference type="ARBA" id="ARBA00023136"/>
    </source>
</evidence>
<keyword evidence="5" id="KW-0547">Nucleotide-binding</keyword>
<feature type="domain" description="ABC transmembrane type-1" evidence="11">
    <location>
        <begin position="20"/>
        <end position="303"/>
    </location>
</feature>
<feature type="transmembrane region" description="Helical" evidence="9">
    <location>
        <begin position="272"/>
        <end position="294"/>
    </location>
</feature>
<dbReference type="InterPro" id="IPR027417">
    <property type="entry name" value="P-loop_NTPase"/>
</dbReference>
<accession>A0A317C5I9</accession>
<feature type="transmembrane region" description="Helical" evidence="9">
    <location>
        <begin position="163"/>
        <end position="183"/>
    </location>
</feature>
<evidence type="ECO:0000256" key="7">
    <source>
        <dbReference type="ARBA" id="ARBA00022989"/>
    </source>
</evidence>
<proteinExistence type="predicted"/>
<keyword evidence="7 9" id="KW-1133">Transmembrane helix</keyword>
<keyword evidence="6 12" id="KW-0067">ATP-binding</keyword>
<gene>
    <name evidence="12" type="ORF">DKW60_20060</name>
</gene>
<dbReference type="GO" id="GO:0005524">
    <property type="term" value="F:ATP binding"/>
    <property type="evidence" value="ECO:0007669"/>
    <property type="project" value="UniProtKB-KW"/>
</dbReference>
<feature type="domain" description="ABC transporter" evidence="10">
    <location>
        <begin position="339"/>
        <end position="576"/>
    </location>
</feature>
<keyword evidence="3" id="KW-1003">Cell membrane</keyword>
<dbReference type="GO" id="GO:0005886">
    <property type="term" value="C:plasma membrane"/>
    <property type="evidence" value="ECO:0007669"/>
    <property type="project" value="UniProtKB-SubCell"/>
</dbReference>
<organism evidence="12 13">
    <name type="scientific">Leucothrix pacifica</name>
    <dbReference type="NCBI Taxonomy" id="1247513"/>
    <lineage>
        <taxon>Bacteria</taxon>
        <taxon>Pseudomonadati</taxon>
        <taxon>Pseudomonadota</taxon>
        <taxon>Gammaproteobacteria</taxon>
        <taxon>Thiotrichales</taxon>
        <taxon>Thiotrichaceae</taxon>
        <taxon>Leucothrix</taxon>
    </lineage>
</organism>
<dbReference type="Gene3D" id="1.20.1560.10">
    <property type="entry name" value="ABC transporter type 1, transmembrane domain"/>
    <property type="match status" value="1"/>
</dbReference>
<dbReference type="OrthoDB" id="9759820at2"/>
<comment type="caution">
    <text evidence="12">The sequence shown here is derived from an EMBL/GenBank/DDBJ whole genome shotgun (WGS) entry which is preliminary data.</text>
</comment>
<dbReference type="EMBL" id="QGKM01000079">
    <property type="protein sequence ID" value="PWQ92633.1"/>
    <property type="molecule type" value="Genomic_DNA"/>
</dbReference>
<dbReference type="Pfam" id="PF00005">
    <property type="entry name" value="ABC_tran"/>
    <property type="match status" value="1"/>
</dbReference>
<dbReference type="FunFam" id="3.40.50.300:FF:000221">
    <property type="entry name" value="Multidrug ABC transporter ATP-binding protein"/>
    <property type="match status" value="1"/>
</dbReference>
<comment type="subcellular location">
    <subcellularLocation>
        <location evidence="1">Cell membrane</location>
        <topology evidence="1">Multi-pass membrane protein</topology>
    </subcellularLocation>
</comment>
<evidence type="ECO:0000256" key="1">
    <source>
        <dbReference type="ARBA" id="ARBA00004651"/>
    </source>
</evidence>
<dbReference type="GO" id="GO:0016887">
    <property type="term" value="F:ATP hydrolysis activity"/>
    <property type="evidence" value="ECO:0007669"/>
    <property type="project" value="InterPro"/>
</dbReference>
<dbReference type="SMART" id="SM00382">
    <property type="entry name" value="AAA"/>
    <property type="match status" value="1"/>
</dbReference>
<dbReference type="SUPFAM" id="SSF52540">
    <property type="entry name" value="P-loop containing nucleoside triphosphate hydrolases"/>
    <property type="match status" value="1"/>
</dbReference>
<dbReference type="PANTHER" id="PTHR24221:SF654">
    <property type="entry name" value="ATP-BINDING CASSETTE SUB-FAMILY B MEMBER 6"/>
    <property type="match status" value="1"/>
</dbReference>
<dbReference type="Gene3D" id="3.40.50.300">
    <property type="entry name" value="P-loop containing nucleotide triphosphate hydrolases"/>
    <property type="match status" value="1"/>
</dbReference>
<keyword evidence="13" id="KW-1185">Reference proteome</keyword>
<dbReference type="AlphaFoldDB" id="A0A317C5I9"/>
<evidence type="ECO:0000256" key="3">
    <source>
        <dbReference type="ARBA" id="ARBA00022475"/>
    </source>
</evidence>
<dbReference type="InterPro" id="IPR003593">
    <property type="entry name" value="AAA+_ATPase"/>
</dbReference>
<feature type="transmembrane region" description="Helical" evidence="9">
    <location>
        <begin position="59"/>
        <end position="77"/>
    </location>
</feature>
<sequence length="584" mass="66543">MDILLREYGRIIWLKRFPAFLMLLGISGAIGLDIMAPLIYKNIANGLAQPFTPDIREMLIQNLMWLAGVFIAIWLCWRLVEFSVIPLEAGGMALLDKRCFEVILRQRYSYFEGNFSGSIVKQSGRFVKSYETIIDWFVFQLFSNVLSITLAFVIFWFQQPEFAMYFLVWAVIFISWSVFFSIWKLKFDKRVAEWDSKIGGAFSDSISNIFIVKSFALEREEKQTVSDYADETFRRRRTAWILMFISFAVQGILAFSIEIILIYLMIDKWESGLFEIGVFVLFQAVLIKLIHGLWDFGRNFQRFFTAVADASEMAEVFRKTALDQDQPGTAAHPINDGHIRFEQLNFNYSGAIGPSAGLFESFNLDIKAGEKVALVGHSGSGKTSLTKLLFRFIEPQSGTVRIDDHDVKQFTLSSLRSQISLIPQQPELFHRSIRDNITLGKDISDEAVYEVLEKAGAREFVEAMPDKLDTLVGERGVKLSGGEKQRVAIARAFLDGAKVVVLDEATSALDSITEQAIQQALFKLIEDKTAIVIAHRLSTILRMDRIIVLDHGQIIEQGTHAELLEKRGRYFEMWQHQSGEFIGD</sequence>
<dbReference type="PROSITE" id="PS50929">
    <property type="entry name" value="ABC_TM1F"/>
    <property type="match status" value="1"/>
</dbReference>
<feature type="transmembrane region" description="Helical" evidence="9">
    <location>
        <begin position="20"/>
        <end position="39"/>
    </location>
</feature>
<evidence type="ECO:0000256" key="6">
    <source>
        <dbReference type="ARBA" id="ARBA00022840"/>
    </source>
</evidence>
<keyword evidence="4 9" id="KW-0812">Transmembrane</keyword>
<name>A0A317C5I9_9GAMM</name>
<dbReference type="InterPro" id="IPR036640">
    <property type="entry name" value="ABC1_TM_sf"/>
</dbReference>
<dbReference type="SUPFAM" id="SSF90123">
    <property type="entry name" value="ABC transporter transmembrane region"/>
    <property type="match status" value="1"/>
</dbReference>
<feature type="transmembrane region" description="Helical" evidence="9">
    <location>
        <begin position="133"/>
        <end position="157"/>
    </location>
</feature>
<protein>
    <submittedName>
        <fullName evidence="12">ABC transporter ATP-binding protein</fullName>
    </submittedName>
</protein>
<evidence type="ECO:0000256" key="5">
    <source>
        <dbReference type="ARBA" id="ARBA00022741"/>
    </source>
</evidence>
<dbReference type="InterPro" id="IPR017871">
    <property type="entry name" value="ABC_transporter-like_CS"/>
</dbReference>
<evidence type="ECO:0000259" key="10">
    <source>
        <dbReference type="PROSITE" id="PS50893"/>
    </source>
</evidence>
<dbReference type="GO" id="GO:0140359">
    <property type="term" value="F:ABC-type transporter activity"/>
    <property type="evidence" value="ECO:0007669"/>
    <property type="project" value="InterPro"/>
</dbReference>
<evidence type="ECO:0000256" key="9">
    <source>
        <dbReference type="SAM" id="Phobius"/>
    </source>
</evidence>
<dbReference type="InterPro" id="IPR011527">
    <property type="entry name" value="ABC1_TM_dom"/>
</dbReference>
<evidence type="ECO:0000313" key="13">
    <source>
        <dbReference type="Proteomes" id="UP000245539"/>
    </source>
</evidence>
<dbReference type="InterPro" id="IPR003439">
    <property type="entry name" value="ABC_transporter-like_ATP-bd"/>
</dbReference>
<evidence type="ECO:0000259" key="11">
    <source>
        <dbReference type="PROSITE" id="PS50929"/>
    </source>
</evidence>
<dbReference type="GO" id="GO:0034040">
    <property type="term" value="F:ATPase-coupled lipid transmembrane transporter activity"/>
    <property type="evidence" value="ECO:0007669"/>
    <property type="project" value="TreeGrafter"/>
</dbReference>
<reference evidence="12 13" key="1">
    <citation type="submission" date="2018-05" db="EMBL/GenBank/DDBJ databases">
        <title>Leucothrix arctica sp. nov., isolated from Arctic seawater.</title>
        <authorList>
            <person name="Choi A."/>
            <person name="Baek K."/>
        </authorList>
    </citation>
    <scope>NUCLEOTIDE SEQUENCE [LARGE SCALE GENOMIC DNA]</scope>
    <source>
        <strain evidence="12 13">JCM 18388</strain>
    </source>
</reference>
<keyword evidence="2" id="KW-0813">Transport</keyword>
<dbReference type="PANTHER" id="PTHR24221">
    <property type="entry name" value="ATP-BINDING CASSETTE SUB-FAMILY B"/>
    <property type="match status" value="1"/>
</dbReference>
<dbReference type="RefSeq" id="WP_109839450.1">
    <property type="nucleotide sequence ID" value="NZ_QGKM01000079.1"/>
</dbReference>
<dbReference type="PROSITE" id="PS50893">
    <property type="entry name" value="ABC_TRANSPORTER_2"/>
    <property type="match status" value="1"/>
</dbReference>
<feature type="transmembrane region" description="Helical" evidence="9">
    <location>
        <begin position="240"/>
        <end position="266"/>
    </location>
</feature>
<dbReference type="InterPro" id="IPR039421">
    <property type="entry name" value="Type_1_exporter"/>
</dbReference>
<dbReference type="Proteomes" id="UP000245539">
    <property type="component" value="Unassembled WGS sequence"/>
</dbReference>
<keyword evidence="8 9" id="KW-0472">Membrane</keyword>
<dbReference type="PROSITE" id="PS00211">
    <property type="entry name" value="ABC_TRANSPORTER_1"/>
    <property type="match status" value="1"/>
</dbReference>
<evidence type="ECO:0000256" key="4">
    <source>
        <dbReference type="ARBA" id="ARBA00022692"/>
    </source>
</evidence>
<evidence type="ECO:0000256" key="2">
    <source>
        <dbReference type="ARBA" id="ARBA00022448"/>
    </source>
</evidence>
<evidence type="ECO:0000313" key="12">
    <source>
        <dbReference type="EMBL" id="PWQ92633.1"/>
    </source>
</evidence>